<accession>A0A5K1JSJ6</accession>
<protein>
    <submittedName>
        <fullName evidence="1">Alcohol oxidase</fullName>
    </submittedName>
</protein>
<dbReference type="EMBL" id="LR724061">
    <property type="protein sequence ID" value="VWO94565.1"/>
    <property type="molecule type" value="Genomic_DNA"/>
</dbReference>
<proteinExistence type="predicted"/>
<dbReference type="AlphaFoldDB" id="A0A5K1JSJ6"/>
<gene>
    <name evidence="1" type="primary">Q9P304</name>
</gene>
<reference evidence="1" key="1">
    <citation type="submission" date="2019-10" db="EMBL/GenBank/DDBJ databases">
        <authorList>
            <person name="Nor Muhammad N."/>
        </authorList>
    </citation>
    <scope>NUCLEOTIDE SEQUENCE</scope>
</reference>
<evidence type="ECO:0000313" key="1">
    <source>
        <dbReference type="EMBL" id="VWO94565.1"/>
    </source>
</evidence>
<organism evidence="1">
    <name type="scientific">Ganoderma boninense</name>
    <dbReference type="NCBI Taxonomy" id="34458"/>
    <lineage>
        <taxon>Eukaryota</taxon>
        <taxon>Fungi</taxon>
        <taxon>Dikarya</taxon>
        <taxon>Basidiomycota</taxon>
        <taxon>Agaricomycotina</taxon>
        <taxon>Agaricomycetes</taxon>
        <taxon>Polyporales</taxon>
        <taxon>Polyporaceae</taxon>
        <taxon>Ganoderma</taxon>
    </lineage>
</organism>
<sequence length="118" mass="11780">MASQSEGEAPLKWKLATPATAMIQEAVAAETAGTAVGSRPVVTAVTAAAAAEATAGTAVVSKLAGMEATRVVVVVATAGTVAPSKRAATATREVAVEEIVGSAATYAWHTQRQMSLIT</sequence>
<name>A0A5K1JSJ6_9APHY</name>